<accession>A0A3D9ZUJ8</accession>
<name>A0A3D9ZUJ8_9ACTN</name>
<reference evidence="3 4" key="1">
    <citation type="submission" date="2018-08" db="EMBL/GenBank/DDBJ databases">
        <title>Sequencing the genomes of 1000 actinobacteria strains.</title>
        <authorList>
            <person name="Klenk H.-P."/>
        </authorList>
    </citation>
    <scope>NUCLEOTIDE SEQUENCE [LARGE SCALE GENOMIC DNA]</scope>
    <source>
        <strain evidence="3 4">DSM 44099</strain>
    </source>
</reference>
<comment type="caution">
    <text evidence="3">The sequence shown here is derived from an EMBL/GenBank/DDBJ whole genome shotgun (WGS) entry which is preliminary data.</text>
</comment>
<evidence type="ECO:0000313" key="3">
    <source>
        <dbReference type="EMBL" id="REF97360.1"/>
    </source>
</evidence>
<dbReference type="AlphaFoldDB" id="A0A3D9ZUJ8"/>
<feature type="compositionally biased region" description="Low complexity" evidence="1">
    <location>
        <begin position="201"/>
        <end position="221"/>
    </location>
</feature>
<dbReference type="EMBL" id="QUMQ01000001">
    <property type="protein sequence ID" value="REF97360.1"/>
    <property type="molecule type" value="Genomic_DNA"/>
</dbReference>
<evidence type="ECO:0000256" key="2">
    <source>
        <dbReference type="SAM" id="Phobius"/>
    </source>
</evidence>
<keyword evidence="4" id="KW-1185">Reference proteome</keyword>
<protein>
    <recommendedName>
        <fullName evidence="5">LPXTG-motif cell wall-anchored protein</fullName>
    </recommendedName>
</protein>
<keyword evidence="2" id="KW-1133">Transmembrane helix</keyword>
<gene>
    <name evidence="3" type="ORF">DFJ67_3357</name>
</gene>
<evidence type="ECO:0000256" key="1">
    <source>
        <dbReference type="SAM" id="MobiDB-lite"/>
    </source>
</evidence>
<sequence>MTSASPTPARGGYNRESKAVHLGAVWRALSREATVVGGDYTVRVNRYLRRVVAAAVALAATPLVLPAPAVAAPLGQVTLAKSAGSVDDNPIFASATASAPCPTGFGADAMVRIGPVGGPYANVAKPLTAGGYDKKAVSVKPNRSFTMALGNVRPTDGEWQVVVECYSITDGMHPERFVTPITVSGGRWRSGRPAGASPTQTGAASGADAAPPLPAASTPPDVSGANPADIDPRLAANNRSGNASFGNAWWIAGLAGVLCVFGLVFLLTRRTPGKSR</sequence>
<dbReference type="Proteomes" id="UP000256913">
    <property type="component" value="Unassembled WGS sequence"/>
</dbReference>
<feature type="region of interest" description="Disordered" evidence="1">
    <location>
        <begin position="184"/>
        <end position="233"/>
    </location>
</feature>
<evidence type="ECO:0008006" key="5">
    <source>
        <dbReference type="Google" id="ProtNLM"/>
    </source>
</evidence>
<organism evidence="3 4">
    <name type="scientific">Asanoa ferruginea</name>
    <dbReference type="NCBI Taxonomy" id="53367"/>
    <lineage>
        <taxon>Bacteria</taxon>
        <taxon>Bacillati</taxon>
        <taxon>Actinomycetota</taxon>
        <taxon>Actinomycetes</taxon>
        <taxon>Micromonosporales</taxon>
        <taxon>Micromonosporaceae</taxon>
        <taxon>Asanoa</taxon>
    </lineage>
</organism>
<feature type="transmembrane region" description="Helical" evidence="2">
    <location>
        <begin position="248"/>
        <end position="267"/>
    </location>
</feature>
<keyword evidence="2" id="KW-0472">Membrane</keyword>
<proteinExistence type="predicted"/>
<evidence type="ECO:0000313" key="4">
    <source>
        <dbReference type="Proteomes" id="UP000256913"/>
    </source>
</evidence>
<keyword evidence="2" id="KW-0812">Transmembrane</keyword>